<feature type="transmembrane region" description="Helical" evidence="7">
    <location>
        <begin position="179"/>
        <end position="199"/>
    </location>
</feature>
<evidence type="ECO:0000313" key="9">
    <source>
        <dbReference type="Proteomes" id="UP000523079"/>
    </source>
</evidence>
<protein>
    <submittedName>
        <fullName evidence="8">Putative PurR-regulated permease PerM</fullName>
    </submittedName>
</protein>
<keyword evidence="4 7" id="KW-1133">Transmembrane helix</keyword>
<evidence type="ECO:0000313" key="8">
    <source>
        <dbReference type="EMBL" id="MBA8793520.1"/>
    </source>
</evidence>
<feature type="transmembrane region" description="Helical" evidence="7">
    <location>
        <begin position="330"/>
        <end position="352"/>
    </location>
</feature>
<feature type="transmembrane region" description="Helical" evidence="7">
    <location>
        <begin position="255"/>
        <end position="277"/>
    </location>
</feature>
<evidence type="ECO:0000256" key="4">
    <source>
        <dbReference type="ARBA" id="ARBA00022989"/>
    </source>
</evidence>
<feature type="transmembrane region" description="Helical" evidence="7">
    <location>
        <begin position="91"/>
        <end position="117"/>
    </location>
</feature>
<evidence type="ECO:0000256" key="2">
    <source>
        <dbReference type="ARBA" id="ARBA00009773"/>
    </source>
</evidence>
<feature type="transmembrane region" description="Helical" evidence="7">
    <location>
        <begin position="38"/>
        <end position="56"/>
    </location>
</feature>
<keyword evidence="3 7" id="KW-0812">Transmembrane</keyword>
<feature type="transmembrane region" description="Helical" evidence="7">
    <location>
        <begin position="289"/>
        <end position="310"/>
    </location>
</feature>
<reference evidence="8 9" key="1">
    <citation type="submission" date="2020-07" db="EMBL/GenBank/DDBJ databases">
        <title>Sequencing the genomes of 1000 actinobacteria strains.</title>
        <authorList>
            <person name="Klenk H.-P."/>
        </authorList>
    </citation>
    <scope>NUCLEOTIDE SEQUENCE [LARGE SCALE GENOMIC DNA]</scope>
    <source>
        <strain evidence="8 9">DSM 100723</strain>
    </source>
</reference>
<evidence type="ECO:0000256" key="3">
    <source>
        <dbReference type="ARBA" id="ARBA00022692"/>
    </source>
</evidence>
<dbReference type="Proteomes" id="UP000523079">
    <property type="component" value="Unassembled WGS sequence"/>
</dbReference>
<comment type="similarity">
    <text evidence="2">Belongs to the autoinducer-2 exporter (AI-2E) (TC 2.A.86) family.</text>
</comment>
<evidence type="ECO:0000256" key="6">
    <source>
        <dbReference type="SAM" id="MobiDB-lite"/>
    </source>
</evidence>
<dbReference type="PANTHER" id="PTHR21716:SF64">
    <property type="entry name" value="AI-2 TRANSPORT PROTEIN TQSA"/>
    <property type="match status" value="1"/>
</dbReference>
<feature type="transmembrane region" description="Helical" evidence="7">
    <location>
        <begin position="62"/>
        <end position="79"/>
    </location>
</feature>
<keyword evidence="9" id="KW-1185">Reference proteome</keyword>
<feature type="region of interest" description="Disordered" evidence="6">
    <location>
        <begin position="1"/>
        <end position="31"/>
    </location>
</feature>
<name>A0A7W3IQT5_9ACTN</name>
<evidence type="ECO:0000256" key="7">
    <source>
        <dbReference type="SAM" id="Phobius"/>
    </source>
</evidence>
<evidence type="ECO:0000256" key="5">
    <source>
        <dbReference type="ARBA" id="ARBA00023136"/>
    </source>
</evidence>
<keyword evidence="5 7" id="KW-0472">Membrane</keyword>
<dbReference type="GO" id="GO:0055085">
    <property type="term" value="P:transmembrane transport"/>
    <property type="evidence" value="ECO:0007669"/>
    <property type="project" value="TreeGrafter"/>
</dbReference>
<feature type="region of interest" description="Disordered" evidence="6">
    <location>
        <begin position="375"/>
        <end position="404"/>
    </location>
</feature>
<evidence type="ECO:0000256" key="1">
    <source>
        <dbReference type="ARBA" id="ARBA00004141"/>
    </source>
</evidence>
<dbReference type="GO" id="GO:0016020">
    <property type="term" value="C:membrane"/>
    <property type="evidence" value="ECO:0007669"/>
    <property type="project" value="UniProtKB-SubCell"/>
</dbReference>
<feature type="transmembrane region" description="Helical" evidence="7">
    <location>
        <begin position="227"/>
        <end position="249"/>
    </location>
</feature>
<accession>A0A7W3IQT5</accession>
<organism evidence="8 9">
    <name type="scientific">Microlunatus kandeliicorticis</name>
    <dbReference type="NCBI Taxonomy" id="1759536"/>
    <lineage>
        <taxon>Bacteria</taxon>
        <taxon>Bacillati</taxon>
        <taxon>Actinomycetota</taxon>
        <taxon>Actinomycetes</taxon>
        <taxon>Propionibacteriales</taxon>
        <taxon>Propionibacteriaceae</taxon>
        <taxon>Microlunatus</taxon>
    </lineage>
</organism>
<sequence>MPSRPVLPTEPSGDRPVPPGRPGVVPSDRHPTTRDATWPLWGVVVAAALVIVGVGLKSTASIIGPTFLALTLVITFQPLRRVLVTKARMPGWFSTVVVLLAIYGALLVVLGSVVLAIGQLATTLPSYTSSFVTLYNNALAQLSDLGVGQAQLTSMLSSINVSSFTGIAQTLLSSVSSGLSLIVLLVTVIIFLAADAAGFDQRLDRIRRQRSTLADAFGEFARRVRSYWIVTSVFGLIVAVIDVIALWIIGVPLALTWGVLAFVTNYIPNVGFVLGVIPPALIALLDGGLGPMVAVIVSYCVVNFVVQTLIQPRFTGDAAGVNPSIAFLSLIFWAYLLGALGALLAIPATLFVKATLINANPRAQWFAALIDTDEEHRKKRKRDKRSRRSPRPTEREAEPADAAG</sequence>
<dbReference type="Pfam" id="PF01594">
    <property type="entry name" value="AI-2E_transport"/>
    <property type="match status" value="1"/>
</dbReference>
<dbReference type="InterPro" id="IPR002549">
    <property type="entry name" value="AI-2E-like"/>
</dbReference>
<dbReference type="RefSeq" id="WP_182559131.1">
    <property type="nucleotide sequence ID" value="NZ_JACGWT010000002.1"/>
</dbReference>
<dbReference type="PANTHER" id="PTHR21716">
    <property type="entry name" value="TRANSMEMBRANE PROTEIN"/>
    <property type="match status" value="1"/>
</dbReference>
<gene>
    <name evidence="8" type="ORF">FHX74_001125</name>
</gene>
<dbReference type="EMBL" id="JACGWT010000002">
    <property type="protein sequence ID" value="MBA8793520.1"/>
    <property type="molecule type" value="Genomic_DNA"/>
</dbReference>
<comment type="caution">
    <text evidence="8">The sequence shown here is derived from an EMBL/GenBank/DDBJ whole genome shotgun (WGS) entry which is preliminary data.</text>
</comment>
<comment type="subcellular location">
    <subcellularLocation>
        <location evidence="1">Membrane</location>
        <topology evidence="1">Multi-pass membrane protein</topology>
    </subcellularLocation>
</comment>
<dbReference type="AlphaFoldDB" id="A0A7W3IQT5"/>
<proteinExistence type="inferred from homology"/>
<feature type="compositionally biased region" description="Basic residues" evidence="6">
    <location>
        <begin position="377"/>
        <end position="390"/>
    </location>
</feature>